<gene>
    <name evidence="1" type="ORF">BOVATA_000740</name>
</gene>
<evidence type="ECO:0000313" key="1">
    <source>
        <dbReference type="EMBL" id="GBE58581.1"/>
    </source>
</evidence>
<dbReference type="EMBL" id="BDSA01000001">
    <property type="protein sequence ID" value="GBE58581.1"/>
    <property type="molecule type" value="Genomic_DNA"/>
</dbReference>
<protein>
    <submittedName>
        <fullName evidence="1">Sulfate ABC transporter permease</fullName>
    </submittedName>
</protein>
<dbReference type="Proteomes" id="UP000236319">
    <property type="component" value="Unassembled WGS sequence"/>
</dbReference>
<dbReference type="OrthoDB" id="364998at2759"/>
<evidence type="ECO:0000313" key="2">
    <source>
        <dbReference type="Proteomes" id="UP000236319"/>
    </source>
</evidence>
<reference evidence="1 2" key="1">
    <citation type="journal article" date="2017" name="BMC Genomics">
        <title>Whole-genome assembly of Babesia ovata and comparative genomics between closely related pathogens.</title>
        <authorList>
            <person name="Yamagishi J."/>
            <person name="Asada M."/>
            <person name="Hakimi H."/>
            <person name="Tanaka T.Q."/>
            <person name="Sugimoto C."/>
            <person name="Kawazu S."/>
        </authorList>
    </citation>
    <scope>NUCLEOTIDE SEQUENCE [LARGE SCALE GENOMIC DNA]</scope>
    <source>
        <strain evidence="1 2">Miyake</strain>
    </source>
</reference>
<accession>A0A2H6K6H0</accession>
<dbReference type="GeneID" id="39872351"/>
<proteinExistence type="predicted"/>
<dbReference type="RefSeq" id="XP_028864824.1">
    <property type="nucleotide sequence ID" value="XM_029008991.1"/>
</dbReference>
<sequence length="397" mass="44254">MSQLYIRRSRSIVNDESLSESVFTTPGDWDCSMNLAVHRKHRSEFKIECVFPSAGFLKQLLLPINPSLGGRNAAVFKVNAFDYANNQMKSLFYIHLVFDPNCELSPDSQQLESAQAMYTCVRVPKSRLLKYSITSMDGSDYRHIVDIAVPLQSLMVCLNMYSHKQEMVMTYDSDDRQIVLNGRCVSYAEYWHTSDIGQSMVCRLKTINLNPLQLPFDGSDFNFVDVDYFSISPKLLYPCLHDIASDSASSKLVLELVPPDDTNSRCVLGLGKRDELEHSLLGQATTGEPAAVNEGEARYARGLLQLLVGETGEPLGEGPPAGELLPALADTATSPLSSRTLVIDVERHALISWCSLLVLQLIQKTEERHAPRSLDHEPRGVGLEPLLVDLYELLLSD</sequence>
<comment type="caution">
    <text evidence="1">The sequence shown here is derived from an EMBL/GenBank/DDBJ whole genome shotgun (WGS) entry which is preliminary data.</text>
</comment>
<dbReference type="AlphaFoldDB" id="A0A2H6K6H0"/>
<keyword evidence="2" id="KW-1185">Reference proteome</keyword>
<organism evidence="1 2">
    <name type="scientific">Babesia ovata</name>
    <dbReference type="NCBI Taxonomy" id="189622"/>
    <lineage>
        <taxon>Eukaryota</taxon>
        <taxon>Sar</taxon>
        <taxon>Alveolata</taxon>
        <taxon>Apicomplexa</taxon>
        <taxon>Aconoidasida</taxon>
        <taxon>Piroplasmida</taxon>
        <taxon>Babesiidae</taxon>
        <taxon>Babesia</taxon>
    </lineage>
</organism>
<name>A0A2H6K6H0_9APIC</name>
<dbReference type="VEuPathDB" id="PiroplasmaDB:BOVATA_000740"/>